<keyword evidence="2" id="KW-1133">Transmembrane helix</keyword>
<organism evidence="3 4">
    <name type="scientific">Trichonephila clavipes</name>
    <name type="common">Golden silk orbweaver</name>
    <name type="synonym">Nephila clavipes</name>
    <dbReference type="NCBI Taxonomy" id="2585209"/>
    <lineage>
        <taxon>Eukaryota</taxon>
        <taxon>Metazoa</taxon>
        <taxon>Ecdysozoa</taxon>
        <taxon>Arthropoda</taxon>
        <taxon>Chelicerata</taxon>
        <taxon>Arachnida</taxon>
        <taxon>Araneae</taxon>
        <taxon>Araneomorphae</taxon>
        <taxon>Entelegynae</taxon>
        <taxon>Araneoidea</taxon>
        <taxon>Nephilidae</taxon>
        <taxon>Trichonephila</taxon>
    </lineage>
</organism>
<proteinExistence type="predicted"/>
<evidence type="ECO:0000313" key="3">
    <source>
        <dbReference type="EMBL" id="GFX95432.1"/>
    </source>
</evidence>
<dbReference type="EMBL" id="BMAU01021186">
    <property type="protein sequence ID" value="GFX95432.1"/>
    <property type="molecule type" value="Genomic_DNA"/>
</dbReference>
<feature type="transmembrane region" description="Helical" evidence="2">
    <location>
        <begin position="169"/>
        <end position="191"/>
    </location>
</feature>
<dbReference type="AlphaFoldDB" id="A0A8X6V576"/>
<reference evidence="3" key="1">
    <citation type="submission" date="2020-08" db="EMBL/GenBank/DDBJ databases">
        <title>Multicomponent nature underlies the extraordinary mechanical properties of spider dragline silk.</title>
        <authorList>
            <person name="Kono N."/>
            <person name="Nakamura H."/>
            <person name="Mori M."/>
            <person name="Yoshida Y."/>
            <person name="Ohtoshi R."/>
            <person name="Malay A.D."/>
            <person name="Moran D.A.P."/>
            <person name="Tomita M."/>
            <person name="Numata K."/>
            <person name="Arakawa K."/>
        </authorList>
    </citation>
    <scope>NUCLEOTIDE SEQUENCE</scope>
</reference>
<name>A0A8X6V576_TRICX</name>
<keyword evidence="2" id="KW-0812">Transmembrane</keyword>
<keyword evidence="2" id="KW-0472">Membrane</keyword>
<evidence type="ECO:0000256" key="1">
    <source>
        <dbReference type="SAM" id="MobiDB-lite"/>
    </source>
</evidence>
<accession>A0A8X6V576</accession>
<protein>
    <submittedName>
        <fullName evidence="3">Transposable element Tcb2 transposase</fullName>
    </submittedName>
</protein>
<dbReference type="Proteomes" id="UP000887159">
    <property type="component" value="Unassembled WGS sequence"/>
</dbReference>
<gene>
    <name evidence="3" type="primary">TCB2_416</name>
    <name evidence="3" type="ORF">TNCV_3684841</name>
</gene>
<feature type="region of interest" description="Disordered" evidence="1">
    <location>
        <begin position="1"/>
        <end position="26"/>
    </location>
</feature>
<evidence type="ECO:0000313" key="4">
    <source>
        <dbReference type="Proteomes" id="UP000887159"/>
    </source>
</evidence>
<sequence>MSQKQITEKSPPFYANSRGLSTPDVEYGEENSVRCLLPRTSTTEPQNSLSESSYTSLKVNSVSLLLWLTTASRLPVLAVVSGRRIFWQTVNRRLAETGIYARCSIWCVPLTASSRKDQLLWSWASQEWGYVLFSNDSKCTRQRDSRRVFPWRENEARFHPSFVTKIKRFGIKGILMCGGMLLSSPIPRWYYSVVFDALRYRNQILKDSVSFYWMLWAHTTFLWTIMCGHTELTMLMNFTKERIFAI</sequence>
<evidence type="ECO:0000256" key="2">
    <source>
        <dbReference type="SAM" id="Phobius"/>
    </source>
</evidence>
<feature type="transmembrane region" description="Helical" evidence="2">
    <location>
        <begin position="211"/>
        <end position="232"/>
    </location>
</feature>
<keyword evidence="4" id="KW-1185">Reference proteome</keyword>
<comment type="caution">
    <text evidence="3">The sequence shown here is derived from an EMBL/GenBank/DDBJ whole genome shotgun (WGS) entry which is preliminary data.</text>
</comment>